<dbReference type="PANTHER" id="PTHR30093">
    <property type="entry name" value="GENERAL SECRETION PATHWAY PROTEIN G"/>
    <property type="match status" value="1"/>
</dbReference>
<dbReference type="RefSeq" id="WP_146502272.1">
    <property type="nucleotide sequence ID" value="NZ_SJPG01000001.1"/>
</dbReference>
<dbReference type="Gene3D" id="3.30.700.10">
    <property type="entry name" value="Glycoprotein, Type 4 Pilin"/>
    <property type="match status" value="1"/>
</dbReference>
<dbReference type="InterPro" id="IPR045584">
    <property type="entry name" value="Pilin-like"/>
</dbReference>
<dbReference type="PANTHER" id="PTHR30093:SF2">
    <property type="entry name" value="TYPE II SECRETION SYSTEM PROTEIN H"/>
    <property type="match status" value="1"/>
</dbReference>
<dbReference type="Pfam" id="PF07596">
    <property type="entry name" value="SBP_bac_10"/>
    <property type="match status" value="1"/>
</dbReference>
<dbReference type="PROSITE" id="PS00409">
    <property type="entry name" value="PROKAR_NTER_METHYL"/>
    <property type="match status" value="1"/>
</dbReference>
<evidence type="ECO:0000313" key="3">
    <source>
        <dbReference type="Proteomes" id="UP000316095"/>
    </source>
</evidence>
<reference evidence="2 3" key="1">
    <citation type="submission" date="2019-02" db="EMBL/GenBank/DDBJ databases">
        <title>Deep-cultivation of Planctomycetes and their phenomic and genomic characterization uncovers novel biology.</title>
        <authorList>
            <person name="Wiegand S."/>
            <person name="Jogler M."/>
            <person name="Boedeker C."/>
            <person name="Pinto D."/>
            <person name="Vollmers J."/>
            <person name="Rivas-Marin E."/>
            <person name="Kohn T."/>
            <person name="Peeters S.H."/>
            <person name="Heuer A."/>
            <person name="Rast P."/>
            <person name="Oberbeckmann S."/>
            <person name="Bunk B."/>
            <person name="Jeske O."/>
            <person name="Meyerdierks A."/>
            <person name="Storesund J.E."/>
            <person name="Kallscheuer N."/>
            <person name="Luecker S."/>
            <person name="Lage O.M."/>
            <person name="Pohl T."/>
            <person name="Merkel B.J."/>
            <person name="Hornburger P."/>
            <person name="Mueller R.-W."/>
            <person name="Bruemmer F."/>
            <person name="Labrenz M."/>
            <person name="Spormann A.M."/>
            <person name="Op Den Camp H."/>
            <person name="Overmann J."/>
            <person name="Amann R."/>
            <person name="Jetten M.S.M."/>
            <person name="Mascher T."/>
            <person name="Medema M.H."/>
            <person name="Devos D.P."/>
            <person name="Kaster A.-K."/>
            <person name="Ovreas L."/>
            <person name="Rohde M."/>
            <person name="Galperin M.Y."/>
            <person name="Jogler C."/>
        </authorList>
    </citation>
    <scope>NUCLEOTIDE SEQUENCE [LARGE SCALE GENOMIC DNA]</scope>
    <source>
        <strain evidence="2 3">Pan54</strain>
    </source>
</reference>
<dbReference type="NCBIfam" id="TIGR04294">
    <property type="entry name" value="pre_pil_HX9DG"/>
    <property type="match status" value="1"/>
</dbReference>
<dbReference type="OrthoDB" id="280382at2"/>
<dbReference type="InterPro" id="IPR027558">
    <property type="entry name" value="Pre_pil_HX9DG_C"/>
</dbReference>
<keyword evidence="3" id="KW-1185">Reference proteome</keyword>
<feature type="domain" description="DUF1559" evidence="1">
    <location>
        <begin position="38"/>
        <end position="320"/>
    </location>
</feature>
<dbReference type="EMBL" id="SJPG01000001">
    <property type="protein sequence ID" value="TWT60118.1"/>
    <property type="molecule type" value="Genomic_DNA"/>
</dbReference>
<evidence type="ECO:0000313" key="2">
    <source>
        <dbReference type="EMBL" id="TWT60118.1"/>
    </source>
</evidence>
<dbReference type="SUPFAM" id="SSF54523">
    <property type="entry name" value="Pili subunits"/>
    <property type="match status" value="1"/>
</dbReference>
<dbReference type="Pfam" id="PF07963">
    <property type="entry name" value="N_methyl"/>
    <property type="match status" value="1"/>
</dbReference>
<dbReference type="InterPro" id="IPR012902">
    <property type="entry name" value="N_methyl_site"/>
</dbReference>
<gene>
    <name evidence="2" type="ORF">Pan54_08310</name>
</gene>
<organism evidence="2 3">
    <name type="scientific">Rubinisphaera italica</name>
    <dbReference type="NCBI Taxonomy" id="2527969"/>
    <lineage>
        <taxon>Bacteria</taxon>
        <taxon>Pseudomonadati</taxon>
        <taxon>Planctomycetota</taxon>
        <taxon>Planctomycetia</taxon>
        <taxon>Planctomycetales</taxon>
        <taxon>Planctomycetaceae</taxon>
        <taxon>Rubinisphaera</taxon>
    </lineage>
</organism>
<proteinExistence type="predicted"/>
<accession>A0A5C5XBF9</accession>
<dbReference type="InterPro" id="IPR011453">
    <property type="entry name" value="DUF1559"/>
</dbReference>
<evidence type="ECO:0000259" key="1">
    <source>
        <dbReference type="Pfam" id="PF07596"/>
    </source>
</evidence>
<protein>
    <submittedName>
        <fullName evidence="2">Putative major pilin subunit</fullName>
    </submittedName>
</protein>
<comment type="caution">
    <text evidence="2">The sequence shown here is derived from an EMBL/GenBank/DDBJ whole genome shotgun (WGS) entry which is preliminary data.</text>
</comment>
<dbReference type="NCBIfam" id="TIGR02532">
    <property type="entry name" value="IV_pilin_GFxxxE"/>
    <property type="match status" value="1"/>
</dbReference>
<dbReference type="AlphaFoldDB" id="A0A5C5XBF9"/>
<sequence length="339" mass="37067">MSAYFQHKALRKGFTLIELLVVIAIIAILVALLLPAVQQAREAARRSSCKNNLKQIGLAIHNYHDVHLTFPPGGFAPDAATNRGASWLTRILPQVEQGAAYDQITFNGTDWTMQSNRTNRNWNITNTLRVKTFNCPSSPLPETRTQNTNASTQALGAPATITYQLVNYVGIAGSYDSGSDLVSLPSPTAWTGYYRSNYNGVIVSVDTLNNRPVRLKDVTDGTTNTFVVGEQSEYRVRPDGVKEDKRACNHDGGSWSGGAGGSADWWLNMTVTRMPINFKGADNGQQQAYYRHTLLTSPHKGGAQFAMADGSVQFVSDNVNYGILTRLCDKGDGQPLGEF</sequence>
<dbReference type="Proteomes" id="UP000316095">
    <property type="component" value="Unassembled WGS sequence"/>
</dbReference>
<name>A0A5C5XBF9_9PLAN</name>